<dbReference type="Gene3D" id="1.10.530.10">
    <property type="match status" value="1"/>
</dbReference>
<dbReference type="Pfam" id="PF07501">
    <property type="entry name" value="G5"/>
    <property type="match status" value="1"/>
</dbReference>
<dbReference type="InterPro" id="IPR011098">
    <property type="entry name" value="G5_dom"/>
</dbReference>
<dbReference type="Gene3D" id="2.20.230.10">
    <property type="entry name" value="Resuscitation-promoting factor rpfb"/>
    <property type="match status" value="1"/>
</dbReference>
<dbReference type="AlphaFoldDB" id="A0A4R1HZK5"/>
<comment type="caution">
    <text evidence="6">The sequence shown here is derived from an EMBL/GenBank/DDBJ whole genome shotgun (WGS) entry which is preliminary data.</text>
</comment>
<dbReference type="EMBL" id="SMFZ01000001">
    <property type="protein sequence ID" value="TCK26655.1"/>
    <property type="molecule type" value="Genomic_DNA"/>
</dbReference>
<keyword evidence="3" id="KW-0378">Hydrolase</keyword>
<feature type="compositionally biased region" description="Basic and acidic residues" evidence="4">
    <location>
        <begin position="1"/>
        <end position="13"/>
    </location>
</feature>
<gene>
    <name evidence="6" type="ORF">EV378_2496</name>
</gene>
<name>A0A4R1HZK5_PSEEN</name>
<evidence type="ECO:0000256" key="1">
    <source>
        <dbReference type="ARBA" id="ARBA00010830"/>
    </source>
</evidence>
<evidence type="ECO:0000313" key="6">
    <source>
        <dbReference type="EMBL" id="TCK26655.1"/>
    </source>
</evidence>
<dbReference type="SUPFAM" id="SSF53955">
    <property type="entry name" value="Lysozyme-like"/>
    <property type="match status" value="1"/>
</dbReference>
<feature type="compositionally biased region" description="Basic and acidic residues" evidence="4">
    <location>
        <begin position="199"/>
        <end position="211"/>
    </location>
</feature>
<dbReference type="Proteomes" id="UP000295560">
    <property type="component" value="Unassembled WGS sequence"/>
</dbReference>
<comment type="similarity">
    <text evidence="1">Belongs to the transglycosylase family. Rpf subfamily.</text>
</comment>
<protein>
    <submittedName>
        <fullName evidence="6">Surface rod structure-forming protein G</fullName>
    </submittedName>
</protein>
<feature type="domain" description="G5" evidence="5">
    <location>
        <begin position="118"/>
        <end position="198"/>
    </location>
</feature>
<dbReference type="PROSITE" id="PS51109">
    <property type="entry name" value="G5"/>
    <property type="match status" value="1"/>
</dbReference>
<proteinExistence type="inferred from homology"/>
<reference evidence="6 7" key="1">
    <citation type="submission" date="2019-03" db="EMBL/GenBank/DDBJ databases">
        <title>Sequencing the genomes of 1000 actinobacteria strains.</title>
        <authorList>
            <person name="Klenk H.-P."/>
        </authorList>
    </citation>
    <scope>NUCLEOTIDE SEQUENCE [LARGE SCALE GENOMIC DNA]</scope>
    <source>
        <strain evidence="6 7">DSM 44969</strain>
    </source>
</reference>
<evidence type="ECO:0000259" key="5">
    <source>
        <dbReference type="PROSITE" id="PS51109"/>
    </source>
</evidence>
<dbReference type="SMART" id="SM01208">
    <property type="entry name" value="G5"/>
    <property type="match status" value="1"/>
</dbReference>
<dbReference type="Pfam" id="PF06737">
    <property type="entry name" value="Transglycosylas"/>
    <property type="match status" value="1"/>
</dbReference>
<dbReference type="CDD" id="cd13925">
    <property type="entry name" value="RPF"/>
    <property type="match status" value="1"/>
</dbReference>
<sequence>MIERTVRLSRDAFGRATGSSSPGAATDSGPAGLGSGYESIGRHRSTGMNRSTARTAAAAALFAVPTGGVAAAVIATDLGGDQTQALKTNLAASTSPLGSGASMNLYQPVEAGTLQAAASPMTGQQIVESQKTPIPEQVQQDPNAPAGTRTVVDPGAEGTRSVIWRVNYDNGREVGRERIGAGSSTPAKPRVVKVGTKQAEVEKPAEKKKSDAPAVGGSTRWDKIAKCESGGDWSINTGNGYYGGLQFDKQTWNAYGGDQYAPRADQASREEQIAVAEKVADDRGYGAWPVCGS</sequence>
<evidence type="ECO:0000256" key="4">
    <source>
        <dbReference type="SAM" id="MobiDB-lite"/>
    </source>
</evidence>
<evidence type="ECO:0000256" key="3">
    <source>
        <dbReference type="ARBA" id="ARBA00022801"/>
    </source>
</evidence>
<keyword evidence="2" id="KW-0732">Signal</keyword>
<keyword evidence="7" id="KW-1185">Reference proteome</keyword>
<accession>A0A4R1HZK5</accession>
<feature type="region of interest" description="Disordered" evidence="4">
    <location>
        <begin position="197"/>
        <end position="218"/>
    </location>
</feature>
<dbReference type="InterPro" id="IPR023346">
    <property type="entry name" value="Lysozyme-like_dom_sf"/>
</dbReference>
<evidence type="ECO:0000256" key="2">
    <source>
        <dbReference type="ARBA" id="ARBA00022729"/>
    </source>
</evidence>
<feature type="region of interest" description="Disordered" evidence="4">
    <location>
        <begin position="134"/>
        <end position="154"/>
    </location>
</feature>
<dbReference type="GO" id="GO:0016787">
    <property type="term" value="F:hydrolase activity"/>
    <property type="evidence" value="ECO:0007669"/>
    <property type="project" value="UniProtKB-KW"/>
</dbReference>
<feature type="region of interest" description="Disordered" evidence="4">
    <location>
        <begin position="1"/>
        <end position="51"/>
    </location>
</feature>
<dbReference type="InterPro" id="IPR010618">
    <property type="entry name" value="RPF"/>
</dbReference>
<organism evidence="6 7">
    <name type="scientific">Pseudonocardia endophytica</name>
    <dbReference type="NCBI Taxonomy" id="401976"/>
    <lineage>
        <taxon>Bacteria</taxon>
        <taxon>Bacillati</taxon>
        <taxon>Actinomycetota</taxon>
        <taxon>Actinomycetes</taxon>
        <taxon>Pseudonocardiales</taxon>
        <taxon>Pseudonocardiaceae</taxon>
        <taxon>Pseudonocardia</taxon>
    </lineage>
</organism>
<evidence type="ECO:0000313" key="7">
    <source>
        <dbReference type="Proteomes" id="UP000295560"/>
    </source>
</evidence>